<evidence type="ECO:0000256" key="4">
    <source>
        <dbReference type="ARBA" id="ARBA00022989"/>
    </source>
</evidence>
<dbReference type="PANTHER" id="PTHR11048:SF5">
    <property type="entry name" value="DECAPRENYL-PHOSPHATE PHOSPHORIBOSYLTRANSFERASE"/>
    <property type="match status" value="1"/>
</dbReference>
<keyword evidence="8" id="KW-1185">Reference proteome</keyword>
<gene>
    <name evidence="7" type="ORF">E0D97_05835</name>
</gene>
<dbReference type="InterPro" id="IPR036412">
    <property type="entry name" value="HAD-like_sf"/>
</dbReference>
<dbReference type="InterPro" id="IPR044878">
    <property type="entry name" value="UbiA_sf"/>
</dbReference>
<evidence type="ECO:0000313" key="7">
    <source>
        <dbReference type="EMBL" id="TCD15066.1"/>
    </source>
</evidence>
<dbReference type="NCBIfam" id="NF006088">
    <property type="entry name" value="PRK08238.1"/>
    <property type="match status" value="1"/>
</dbReference>
<keyword evidence="3 6" id="KW-0812">Transmembrane</keyword>
<evidence type="ECO:0000256" key="2">
    <source>
        <dbReference type="ARBA" id="ARBA00022475"/>
    </source>
</evidence>
<keyword evidence="2" id="KW-1003">Cell membrane</keyword>
<dbReference type="SUPFAM" id="SSF56784">
    <property type="entry name" value="HAD-like"/>
    <property type="match status" value="1"/>
</dbReference>
<dbReference type="InterPro" id="IPR039653">
    <property type="entry name" value="Prenyltransferase"/>
</dbReference>
<evidence type="ECO:0000313" key="8">
    <source>
        <dbReference type="Proteomes" id="UP000291301"/>
    </source>
</evidence>
<dbReference type="InterPro" id="IPR000537">
    <property type="entry name" value="UbiA_prenyltransferase"/>
</dbReference>
<dbReference type="GO" id="GO:0005886">
    <property type="term" value="C:plasma membrane"/>
    <property type="evidence" value="ECO:0007669"/>
    <property type="project" value="TreeGrafter"/>
</dbReference>
<name>A0A4R0PCQ6_9HYPH</name>
<dbReference type="Pfam" id="PF01040">
    <property type="entry name" value="UbiA"/>
    <property type="match status" value="1"/>
</dbReference>
<feature type="transmembrane region" description="Helical" evidence="6">
    <location>
        <begin position="222"/>
        <end position="243"/>
    </location>
</feature>
<dbReference type="RefSeq" id="WP_131566608.1">
    <property type="nucleotide sequence ID" value="NZ_JAINFK010000004.1"/>
</dbReference>
<feature type="transmembrane region" description="Helical" evidence="6">
    <location>
        <begin position="464"/>
        <end position="484"/>
    </location>
</feature>
<keyword evidence="5 6" id="KW-0472">Membrane</keyword>
<dbReference type="InterPro" id="IPR023214">
    <property type="entry name" value="HAD_sf"/>
</dbReference>
<dbReference type="CDD" id="cd13963">
    <property type="entry name" value="PT_UbiA_2"/>
    <property type="match status" value="1"/>
</dbReference>
<dbReference type="AlphaFoldDB" id="A0A4R0PCQ6"/>
<evidence type="ECO:0000256" key="3">
    <source>
        <dbReference type="ARBA" id="ARBA00022692"/>
    </source>
</evidence>
<evidence type="ECO:0000256" key="1">
    <source>
        <dbReference type="ARBA" id="ARBA00004141"/>
    </source>
</evidence>
<keyword evidence="7" id="KW-0808">Transferase</keyword>
<feature type="transmembrane region" description="Helical" evidence="6">
    <location>
        <begin position="391"/>
        <end position="411"/>
    </location>
</feature>
<protein>
    <submittedName>
        <fullName evidence="7">UbiA family prenyltransferase</fullName>
    </submittedName>
</protein>
<dbReference type="GO" id="GO:0016765">
    <property type="term" value="F:transferase activity, transferring alkyl or aryl (other than methyl) groups"/>
    <property type="evidence" value="ECO:0007669"/>
    <property type="project" value="InterPro"/>
</dbReference>
<organism evidence="7 8">
    <name type="scientific">Oricola cellulosilytica</name>
    <dbReference type="NCBI Taxonomy" id="1429082"/>
    <lineage>
        <taxon>Bacteria</taxon>
        <taxon>Pseudomonadati</taxon>
        <taxon>Pseudomonadota</taxon>
        <taxon>Alphaproteobacteria</taxon>
        <taxon>Hyphomicrobiales</taxon>
        <taxon>Ahrensiaceae</taxon>
        <taxon>Oricola</taxon>
    </lineage>
</organism>
<accession>A0A4R0PCQ6</accession>
<dbReference type="Pfam" id="PF12710">
    <property type="entry name" value="HAD"/>
    <property type="match status" value="1"/>
</dbReference>
<feature type="transmembrane region" description="Helical" evidence="6">
    <location>
        <begin position="346"/>
        <end position="365"/>
    </location>
</feature>
<evidence type="ECO:0000256" key="5">
    <source>
        <dbReference type="ARBA" id="ARBA00023136"/>
    </source>
</evidence>
<feature type="transmembrane region" description="Helical" evidence="6">
    <location>
        <begin position="423"/>
        <end position="443"/>
    </location>
</feature>
<evidence type="ECO:0000256" key="6">
    <source>
        <dbReference type="SAM" id="Phobius"/>
    </source>
</evidence>
<feature type="transmembrane region" description="Helical" evidence="6">
    <location>
        <begin position="293"/>
        <end position="311"/>
    </location>
</feature>
<comment type="caution">
    <text evidence="7">The sequence shown here is derived from an EMBL/GenBank/DDBJ whole genome shotgun (WGS) entry which is preliminary data.</text>
</comment>
<dbReference type="Proteomes" id="UP000291301">
    <property type="component" value="Unassembled WGS sequence"/>
</dbReference>
<dbReference type="Gene3D" id="3.40.50.1000">
    <property type="entry name" value="HAD superfamily/HAD-like"/>
    <property type="match status" value="1"/>
</dbReference>
<feature type="transmembrane region" description="Helical" evidence="6">
    <location>
        <begin position="316"/>
        <end position="334"/>
    </location>
</feature>
<dbReference type="OrthoDB" id="9803632at2"/>
<dbReference type="Gene3D" id="1.10.357.140">
    <property type="entry name" value="UbiA prenyltransferase"/>
    <property type="match status" value="1"/>
</dbReference>
<proteinExistence type="predicted"/>
<sequence length="485" mass="53381">MDARVDKGAAVLAVDLDGTLIATDLLWECLFTLIRQNPLCLLLLPLWLARGKPRFKHEIFSRVDPAPETLPYRESVVARLRDEHVAGRRIVLATASCRRHAEAIAEHLGFFTSVIGSDAKNNLKSKAKVVALKAAYGDCGFDYMGNSRDDIAVFETARRAIAVAPDRAAAGWARAHNAEMLEPPEPVSLKTVAKMLRVHQWSKNILIAVPAVLDHKILEPTVILQLAGAFFAFSFLASAFYIVNDLFDLAADRGHPSKSKRPLAAGVVAPAFGVRTALVLIVASLAIGTLLPPAFLLVLAGYTVATFSYSLKIKRWLLIDVLVLASLYTVRVIAGSAATDIPPSPWLLAFSIFFFLSLALVKRFVELDQAGIPEKERLNGRGYRPEDKETISQAGIGSGFAAVVVLALYLESSHVHEIYEFPWVLWLLCPLVLYIILRIWILARRREFCDDPVVFIASDWRSQLMVALGGVLILAATPFPYALFT</sequence>
<dbReference type="PANTHER" id="PTHR11048">
    <property type="entry name" value="PRENYLTRANSFERASES"/>
    <property type="match status" value="1"/>
</dbReference>
<reference evidence="7 8" key="1">
    <citation type="journal article" date="2015" name="Antonie Van Leeuwenhoek">
        <title>Oricola cellulosilytica gen. nov., sp. nov., a cellulose-degrading bacterium of the family Phyllobacteriaceae isolated from surface seashore water, and emended descriptions of Mesorhizobium loti and Phyllobacterium myrsinacearum.</title>
        <authorList>
            <person name="Hameed A."/>
            <person name="Shahina M."/>
            <person name="Lai W.A."/>
            <person name="Lin S.Y."/>
            <person name="Young L.S."/>
            <person name="Liu Y.C."/>
            <person name="Hsu Y.H."/>
            <person name="Young C.C."/>
        </authorList>
    </citation>
    <scope>NUCLEOTIDE SEQUENCE [LARGE SCALE GENOMIC DNA]</scope>
    <source>
        <strain evidence="7 8">KCTC 52183</strain>
    </source>
</reference>
<dbReference type="EMBL" id="SJST01000002">
    <property type="protein sequence ID" value="TCD15066.1"/>
    <property type="molecule type" value="Genomic_DNA"/>
</dbReference>
<keyword evidence="4 6" id="KW-1133">Transmembrane helix</keyword>
<feature type="transmembrane region" description="Helical" evidence="6">
    <location>
        <begin position="263"/>
        <end position="287"/>
    </location>
</feature>
<comment type="subcellular location">
    <subcellularLocation>
        <location evidence="1">Membrane</location>
        <topology evidence="1">Multi-pass membrane protein</topology>
    </subcellularLocation>
</comment>
<dbReference type="GO" id="GO:0009247">
    <property type="term" value="P:glycolipid biosynthetic process"/>
    <property type="evidence" value="ECO:0007669"/>
    <property type="project" value="TreeGrafter"/>
</dbReference>